<dbReference type="EC" id="2.7.11.1" evidence="1"/>
<dbReference type="GO" id="GO:0005737">
    <property type="term" value="C:cytoplasm"/>
    <property type="evidence" value="ECO:0007669"/>
    <property type="project" value="TreeGrafter"/>
</dbReference>
<dbReference type="GO" id="GO:0000278">
    <property type="term" value="P:mitotic cell cycle"/>
    <property type="evidence" value="ECO:0007669"/>
    <property type="project" value="TreeGrafter"/>
</dbReference>
<dbReference type="InterPro" id="IPR011009">
    <property type="entry name" value="Kinase-like_dom_sf"/>
</dbReference>
<dbReference type="EMBL" id="CCBN010000028">
    <property type="protein sequence ID" value="CDO58021.1"/>
    <property type="molecule type" value="Genomic_DNA"/>
</dbReference>
<keyword evidence="12" id="KW-1185">Reference proteome</keyword>
<dbReference type="PANTHER" id="PTHR24419">
    <property type="entry name" value="INTERLEUKIN-1 RECEPTOR-ASSOCIATED KINASE"/>
    <property type="match status" value="1"/>
</dbReference>
<evidence type="ECO:0000313" key="12">
    <source>
        <dbReference type="Proteomes" id="UP000242525"/>
    </source>
</evidence>
<feature type="compositionally biased region" description="Low complexity" evidence="9">
    <location>
        <begin position="10"/>
        <end position="33"/>
    </location>
</feature>
<evidence type="ECO:0000256" key="6">
    <source>
        <dbReference type="ARBA" id="ARBA00022840"/>
    </source>
</evidence>
<keyword evidence="6" id="KW-0067">ATP-binding</keyword>
<keyword evidence="5 11" id="KW-0418">Kinase</keyword>
<keyword evidence="4" id="KW-0547">Nucleotide-binding</keyword>
<dbReference type="InterPro" id="IPR024604">
    <property type="entry name" value="GSG2_C"/>
</dbReference>
<feature type="region of interest" description="Disordered" evidence="9">
    <location>
        <begin position="246"/>
        <end position="323"/>
    </location>
</feature>
<feature type="region of interest" description="Disordered" evidence="9">
    <location>
        <begin position="56"/>
        <end position="106"/>
    </location>
</feature>
<comment type="catalytic activity">
    <reaction evidence="8">
        <text>L-seryl-[protein] + ATP = O-phospho-L-seryl-[protein] + ADP + H(+)</text>
        <dbReference type="Rhea" id="RHEA:17989"/>
        <dbReference type="Rhea" id="RHEA-COMP:9863"/>
        <dbReference type="Rhea" id="RHEA-COMP:11604"/>
        <dbReference type="ChEBI" id="CHEBI:15378"/>
        <dbReference type="ChEBI" id="CHEBI:29999"/>
        <dbReference type="ChEBI" id="CHEBI:30616"/>
        <dbReference type="ChEBI" id="CHEBI:83421"/>
        <dbReference type="ChEBI" id="CHEBI:456216"/>
        <dbReference type="EC" id="2.7.11.1"/>
    </reaction>
</comment>
<dbReference type="GO" id="GO:0005634">
    <property type="term" value="C:nucleus"/>
    <property type="evidence" value="ECO:0007669"/>
    <property type="project" value="TreeGrafter"/>
</dbReference>
<dbReference type="SUPFAM" id="SSF56112">
    <property type="entry name" value="Protein kinase-like (PK-like)"/>
    <property type="match status" value="1"/>
</dbReference>
<gene>
    <name evidence="11" type="ORF">BN980_GECA32s01341g</name>
</gene>
<dbReference type="PANTHER" id="PTHR24419:SF18">
    <property type="entry name" value="SERINE_THREONINE-PROTEIN KINASE HASPIN"/>
    <property type="match status" value="1"/>
</dbReference>
<dbReference type="SMART" id="SM01331">
    <property type="entry name" value="DUF3635"/>
    <property type="match status" value="1"/>
</dbReference>
<dbReference type="GO" id="GO:0005524">
    <property type="term" value="F:ATP binding"/>
    <property type="evidence" value="ECO:0007669"/>
    <property type="project" value="UniProtKB-KW"/>
</dbReference>
<feature type="region of interest" description="Disordered" evidence="9">
    <location>
        <begin position="360"/>
        <end position="391"/>
    </location>
</feature>
<comment type="caution">
    <text evidence="11">The sequence shown here is derived from an EMBL/GenBank/DDBJ whole genome shotgun (WGS) entry which is preliminary data.</text>
</comment>
<dbReference type="Proteomes" id="UP000242525">
    <property type="component" value="Unassembled WGS sequence"/>
</dbReference>
<feature type="compositionally biased region" description="Polar residues" evidence="9">
    <location>
        <begin position="362"/>
        <end position="386"/>
    </location>
</feature>
<dbReference type="Pfam" id="PF12330">
    <property type="entry name" value="Haspin_kinase"/>
    <property type="match status" value="2"/>
</dbReference>
<feature type="compositionally biased region" description="Polar residues" evidence="9">
    <location>
        <begin position="56"/>
        <end position="76"/>
    </location>
</feature>
<comment type="catalytic activity">
    <reaction evidence="7">
        <text>L-threonyl-[protein] + ATP = O-phospho-L-threonyl-[protein] + ADP + H(+)</text>
        <dbReference type="Rhea" id="RHEA:46608"/>
        <dbReference type="Rhea" id="RHEA-COMP:11060"/>
        <dbReference type="Rhea" id="RHEA-COMP:11605"/>
        <dbReference type="ChEBI" id="CHEBI:15378"/>
        <dbReference type="ChEBI" id="CHEBI:30013"/>
        <dbReference type="ChEBI" id="CHEBI:30616"/>
        <dbReference type="ChEBI" id="CHEBI:61977"/>
        <dbReference type="ChEBI" id="CHEBI:456216"/>
        <dbReference type="EC" id="2.7.11.1"/>
    </reaction>
</comment>
<organism evidence="11 12">
    <name type="scientific">Geotrichum candidum</name>
    <name type="common">Oospora lactis</name>
    <name type="synonym">Dipodascus geotrichum</name>
    <dbReference type="NCBI Taxonomy" id="1173061"/>
    <lineage>
        <taxon>Eukaryota</taxon>
        <taxon>Fungi</taxon>
        <taxon>Dikarya</taxon>
        <taxon>Ascomycota</taxon>
        <taxon>Saccharomycotina</taxon>
        <taxon>Dipodascomycetes</taxon>
        <taxon>Dipodascales</taxon>
        <taxon>Dipodascaceae</taxon>
        <taxon>Geotrichum</taxon>
    </lineage>
</organism>
<feature type="compositionally biased region" description="Polar residues" evidence="9">
    <location>
        <begin position="84"/>
        <end position="106"/>
    </location>
</feature>
<accession>A0A0J9XLC2</accession>
<name>A0A0J9XLC2_GEOCN</name>
<dbReference type="Gene3D" id="1.10.510.10">
    <property type="entry name" value="Transferase(Phosphotransferase) domain 1"/>
    <property type="match status" value="1"/>
</dbReference>
<protein>
    <recommendedName>
        <fullName evidence="1">non-specific serine/threonine protein kinase</fullName>
        <ecNumber evidence="1">2.7.11.1</ecNumber>
    </recommendedName>
</protein>
<proteinExistence type="predicted"/>
<evidence type="ECO:0000313" key="11">
    <source>
        <dbReference type="EMBL" id="CDO58021.1"/>
    </source>
</evidence>
<sequence>MFDPGHINQVSISSSVSSTSSSHESSVVKSKHTSTASTISTLKHFSIISVECTQTRSTESLSQTSASIKTTTTSESGLKKGNDTENPSNNLHDIPPSTSCGNKNSTSNSIPKFDNLIETAPLEQSPTIPSLIIVDDQALDSSEYSRNNNTTNFSSAQSEHAMHSPVSLVSNSSFRTAPILYTSSEPHTSSVSFKDDMNLPSQYNSSAFHNMLSYKKDKIKPRKNVTKASISLPTGLVDCENHFSVRPDASSSAHGSGSPRTPNSYQKGHRSRNSVITSISQSNLFKSFNGGRKDTNYPPEPRTPQASASLHVPGQSPSASKKHSFLDMRKNLMTSPGNIFRGSSNHNNLSSRKSFLGMPSFSFPNGSSSENTTSQKTVISLPTPNETSREKLKNKLRASSSLLSLTRSDTMGSLAVAVPVEQHNHSQMEKLMSMCKISRIIEFTKYIYQIALEGEFRKINEASYSEVYIQEHPETGESKIYKIIPFGNEELNQAPIQDIIQELSITNLVMDLKGYADVLEVAVVKGKYPKHLMKVCNQFCHETGVSRIHPELFSDSQLYCIIVQKNAGVDLERYELGSWTDAESIFWQTVAALAEAEERYQFEHRDLHWGNIMVTDQMEEINSGDLLHKLTTVASSELSLVDEMRSVLLSRSTLKVTLIDFTLSRASDPEGGVIHTRMDHPEFYRGKGDYRLDVYNTMRSAILQQNSVSSTASYNHNTSRSVSVNSNYSSVINGDEGGNVNIFSSSPPKSGSMASMDEQDLEWAAFCPKTNVMWLHYLVEKLLHQKGLEVITTAKNGKVVSRPTVSAPTTPHMRDSPNFNTLEGAVASANTVVSTLGNVTVAAPIMTGATPAATSGSPIDSDRKSTFEGDLLADEARACRALEVIAKATDPRRRGSSSGKKGGIAFQELTSAQEVLKWGIKAKIFPAF</sequence>
<feature type="domain" description="Serine/threonine-protein kinase haspin C-terminal" evidence="10">
    <location>
        <begin position="681"/>
        <end position="833"/>
    </location>
</feature>
<evidence type="ECO:0000256" key="1">
    <source>
        <dbReference type="ARBA" id="ARBA00012513"/>
    </source>
</evidence>
<keyword evidence="3" id="KW-0808">Transferase</keyword>
<evidence type="ECO:0000256" key="4">
    <source>
        <dbReference type="ARBA" id="ARBA00022741"/>
    </source>
</evidence>
<evidence type="ECO:0000256" key="7">
    <source>
        <dbReference type="ARBA" id="ARBA00047899"/>
    </source>
</evidence>
<reference evidence="11" key="1">
    <citation type="submission" date="2014-03" db="EMBL/GenBank/DDBJ databases">
        <authorList>
            <person name="Casaregola S."/>
        </authorList>
    </citation>
    <scope>NUCLEOTIDE SEQUENCE [LARGE SCALE GENOMIC DNA]</scope>
    <source>
        <strain evidence="11">CLIB 918</strain>
    </source>
</reference>
<evidence type="ECO:0000256" key="3">
    <source>
        <dbReference type="ARBA" id="ARBA00022679"/>
    </source>
</evidence>
<feature type="compositionally biased region" description="Polar residues" evidence="9">
    <location>
        <begin position="249"/>
        <end position="266"/>
    </location>
</feature>
<dbReference type="GO" id="GO:0072354">
    <property type="term" value="F:histone H3T3 kinase activity"/>
    <property type="evidence" value="ECO:0007669"/>
    <property type="project" value="TreeGrafter"/>
</dbReference>
<evidence type="ECO:0000256" key="9">
    <source>
        <dbReference type="SAM" id="MobiDB-lite"/>
    </source>
</evidence>
<dbReference type="OrthoDB" id="5327538at2759"/>
<evidence type="ECO:0000256" key="8">
    <source>
        <dbReference type="ARBA" id="ARBA00048679"/>
    </source>
</evidence>
<evidence type="ECO:0000259" key="10">
    <source>
        <dbReference type="SMART" id="SM01331"/>
    </source>
</evidence>
<dbReference type="AlphaFoldDB" id="A0A0J9XLC2"/>
<dbReference type="GO" id="GO:0035556">
    <property type="term" value="P:intracellular signal transduction"/>
    <property type="evidence" value="ECO:0007669"/>
    <property type="project" value="TreeGrafter"/>
</dbReference>
<dbReference type="Gene3D" id="3.30.200.20">
    <property type="entry name" value="Phosphorylase Kinase, domain 1"/>
    <property type="match status" value="1"/>
</dbReference>
<evidence type="ECO:0000256" key="2">
    <source>
        <dbReference type="ARBA" id="ARBA00022527"/>
    </source>
</evidence>
<keyword evidence="2" id="KW-0723">Serine/threonine-protein kinase</keyword>
<feature type="region of interest" description="Disordered" evidence="9">
    <location>
        <begin position="1"/>
        <end position="33"/>
    </location>
</feature>
<evidence type="ECO:0000256" key="5">
    <source>
        <dbReference type="ARBA" id="ARBA00022777"/>
    </source>
</evidence>
<feature type="compositionally biased region" description="Polar residues" evidence="9">
    <location>
        <begin position="273"/>
        <end position="286"/>
    </location>
</feature>